<sequence length="88" mass="10213">MRPQSNGDAKRSYYQESTPFDKDVRSFHQESEYEKAWSSGPDDFYSITGMVHRRRETRGSGFNYLNPSSPLHRFVLNYGKRGKAAPFS</sequence>
<reference evidence="2" key="2">
    <citation type="submission" date="2022-01" db="EMBL/GenBank/DDBJ databases">
        <authorList>
            <person name="Yamashiro T."/>
            <person name="Shiraishi A."/>
            <person name="Satake H."/>
            <person name="Nakayama K."/>
        </authorList>
    </citation>
    <scope>NUCLEOTIDE SEQUENCE</scope>
</reference>
<proteinExistence type="predicted"/>
<protein>
    <submittedName>
        <fullName evidence="2">Uncharacterized protein</fullName>
    </submittedName>
</protein>
<reference evidence="2" key="1">
    <citation type="journal article" date="2022" name="Int. J. Mol. Sci.">
        <title>Draft Genome of Tanacetum Coccineum: Genomic Comparison of Closely Related Tanacetum-Family Plants.</title>
        <authorList>
            <person name="Yamashiro T."/>
            <person name="Shiraishi A."/>
            <person name="Nakayama K."/>
            <person name="Satake H."/>
        </authorList>
    </citation>
    <scope>NUCLEOTIDE SEQUENCE</scope>
</reference>
<evidence type="ECO:0000313" key="3">
    <source>
        <dbReference type="Proteomes" id="UP001151760"/>
    </source>
</evidence>
<gene>
    <name evidence="2" type="ORF">Tco_0941914</name>
</gene>
<organism evidence="2 3">
    <name type="scientific">Tanacetum coccineum</name>
    <dbReference type="NCBI Taxonomy" id="301880"/>
    <lineage>
        <taxon>Eukaryota</taxon>
        <taxon>Viridiplantae</taxon>
        <taxon>Streptophyta</taxon>
        <taxon>Embryophyta</taxon>
        <taxon>Tracheophyta</taxon>
        <taxon>Spermatophyta</taxon>
        <taxon>Magnoliopsida</taxon>
        <taxon>eudicotyledons</taxon>
        <taxon>Gunneridae</taxon>
        <taxon>Pentapetalae</taxon>
        <taxon>asterids</taxon>
        <taxon>campanulids</taxon>
        <taxon>Asterales</taxon>
        <taxon>Asteraceae</taxon>
        <taxon>Asteroideae</taxon>
        <taxon>Anthemideae</taxon>
        <taxon>Anthemidinae</taxon>
        <taxon>Tanacetum</taxon>
    </lineage>
</organism>
<evidence type="ECO:0000313" key="2">
    <source>
        <dbReference type="EMBL" id="GJT42049.1"/>
    </source>
</evidence>
<dbReference type="EMBL" id="BQNB010015612">
    <property type="protein sequence ID" value="GJT42049.1"/>
    <property type="molecule type" value="Genomic_DNA"/>
</dbReference>
<keyword evidence="3" id="KW-1185">Reference proteome</keyword>
<name>A0ABQ5DT60_9ASTR</name>
<evidence type="ECO:0000256" key="1">
    <source>
        <dbReference type="SAM" id="MobiDB-lite"/>
    </source>
</evidence>
<feature type="region of interest" description="Disordered" evidence="1">
    <location>
        <begin position="1"/>
        <end position="25"/>
    </location>
</feature>
<dbReference type="Proteomes" id="UP001151760">
    <property type="component" value="Unassembled WGS sequence"/>
</dbReference>
<accession>A0ABQ5DT60</accession>
<feature type="compositionally biased region" description="Basic and acidic residues" evidence="1">
    <location>
        <begin position="8"/>
        <end position="25"/>
    </location>
</feature>
<comment type="caution">
    <text evidence="2">The sequence shown here is derived from an EMBL/GenBank/DDBJ whole genome shotgun (WGS) entry which is preliminary data.</text>
</comment>